<dbReference type="Pfam" id="PF00884">
    <property type="entry name" value="Sulfatase"/>
    <property type="match status" value="1"/>
</dbReference>
<reference evidence="9 10" key="1">
    <citation type="submission" date="2021-05" db="EMBL/GenBank/DDBJ databases">
        <title>Comparative genomic studies on the polysaccharide-degrading batcterial strains of the Flammeovirga genus.</title>
        <authorList>
            <person name="Zewei F."/>
            <person name="Zheng Z."/>
            <person name="Yu L."/>
            <person name="Ruyue G."/>
            <person name="Yanhong M."/>
            <person name="Yuanyuan C."/>
            <person name="Jingyan G."/>
            <person name="Wenjun H."/>
        </authorList>
    </citation>
    <scope>NUCLEOTIDE SEQUENCE [LARGE SCALE GENOMIC DNA]</scope>
    <source>
        <strain evidence="9 10">YS10</strain>
        <plasmid evidence="9 10">p1</plasmid>
    </source>
</reference>
<keyword evidence="3" id="KW-0378">Hydrolase</keyword>
<dbReference type="PANTHER" id="PTHR42693">
    <property type="entry name" value="ARYLSULFATASE FAMILY MEMBER"/>
    <property type="match status" value="1"/>
</dbReference>
<evidence type="ECO:0000256" key="6">
    <source>
        <dbReference type="SAM" id="SignalP"/>
    </source>
</evidence>
<accession>A0ABX8H4E0</accession>
<sequence length="612" mass="69167">MKKRLYSFCLLLFMGMSVNAQNKKPNVLLIYSDDQGSLDMNCYGAKDLKTPSFDKMAENGVRFTQFYAPAPICTPSRAALLTGKSPQGAQLPNNTSSQPGHAGLPTEEVTIAEVFKGAGYNTAHIGKWHLGYTPETMPNEQGFDHSFGHMGGCIDNYSHFFYWEGPNRHDLWRNGEEVFMDGQYFPELMVDEVDQYLTSIKEDEDPFFMYFAINLPHYPVQPLEKWRTYYKDLPSPRRDYAAFMSTLDEYIGKLLDVLEKQGVLENTIVVFQSDHGYSTEVRNFNGGGYSGPYRGAKGDLFEGGIRVPTLIQWPNKIPANQVRNGIGTGTDWFPTLLDFCGISYDQNAIEGHSLKEMILDKDAASPVEVFRWKFGASWAVREGDWKLIGYPTDHTKKAPIDFEKGSYYLVNIAQDSSELTNLAAEYPEKVEELTKKYLDWEFGFEDDLPQDFKEVQHLGFNAKVQLLQPTDKRSTGQEIKLVDGYSGTKTFSDGYWVAFLGNDMEVVLELPQKSKIKKITVGALSAQQSWIFAPKEVEVFVSEDGENYTKFGTQKAEGAIKNVIVHREKISIEGKSKAKYIKVIAKNIGKLPEWHSGNGSDAYMFIDEITIE</sequence>
<dbReference type="InterPro" id="IPR024607">
    <property type="entry name" value="Sulfatase_CS"/>
</dbReference>
<dbReference type="InterPro" id="IPR017850">
    <property type="entry name" value="Alkaline_phosphatase_core_sf"/>
</dbReference>
<dbReference type="PROSITE" id="PS00149">
    <property type="entry name" value="SULFATASE_2"/>
    <property type="match status" value="1"/>
</dbReference>
<evidence type="ECO:0000256" key="5">
    <source>
        <dbReference type="SAM" id="MobiDB-lite"/>
    </source>
</evidence>
<dbReference type="InterPro" id="IPR050738">
    <property type="entry name" value="Sulfatase"/>
</dbReference>
<evidence type="ECO:0000256" key="4">
    <source>
        <dbReference type="ARBA" id="ARBA00022837"/>
    </source>
</evidence>
<protein>
    <submittedName>
        <fullName evidence="9">Sulfatase-like hydrolase/transferase</fullName>
    </submittedName>
</protein>
<evidence type="ECO:0000313" key="9">
    <source>
        <dbReference type="EMBL" id="QWG10469.1"/>
    </source>
</evidence>
<proteinExistence type="inferred from homology"/>
<keyword evidence="2" id="KW-0479">Metal-binding</keyword>
<dbReference type="SUPFAM" id="SSF53649">
    <property type="entry name" value="Alkaline phosphatase-like"/>
    <property type="match status" value="1"/>
</dbReference>
<geneLocation type="plasmid" evidence="9 10">
    <name>p1</name>
</geneLocation>
<evidence type="ECO:0000256" key="1">
    <source>
        <dbReference type="ARBA" id="ARBA00008779"/>
    </source>
</evidence>
<dbReference type="Gene3D" id="3.30.1120.10">
    <property type="match status" value="1"/>
</dbReference>
<keyword evidence="10" id="KW-1185">Reference proteome</keyword>
<evidence type="ECO:0000259" key="7">
    <source>
        <dbReference type="Pfam" id="PF00754"/>
    </source>
</evidence>
<dbReference type="Pfam" id="PF00754">
    <property type="entry name" value="F5_F8_type_C"/>
    <property type="match status" value="1"/>
</dbReference>
<feature type="compositionally biased region" description="Polar residues" evidence="5">
    <location>
        <begin position="84"/>
        <end position="99"/>
    </location>
</feature>
<feature type="domain" description="F5/8 type C" evidence="7">
    <location>
        <begin position="474"/>
        <end position="597"/>
    </location>
</feature>
<dbReference type="PANTHER" id="PTHR42693:SF33">
    <property type="entry name" value="ARYLSULFATASE"/>
    <property type="match status" value="1"/>
</dbReference>
<dbReference type="EMBL" id="CP076130">
    <property type="protein sequence ID" value="QWG10469.1"/>
    <property type="molecule type" value="Genomic_DNA"/>
</dbReference>
<evidence type="ECO:0000259" key="8">
    <source>
        <dbReference type="Pfam" id="PF00884"/>
    </source>
</evidence>
<feature type="chain" id="PRO_5046720041" evidence="6">
    <location>
        <begin position="21"/>
        <end position="612"/>
    </location>
</feature>
<dbReference type="Gene3D" id="2.60.120.260">
    <property type="entry name" value="Galactose-binding domain-like"/>
    <property type="match status" value="1"/>
</dbReference>
<keyword evidence="9" id="KW-0614">Plasmid</keyword>
<feature type="domain" description="Sulfatase N-terminal" evidence="8">
    <location>
        <begin position="25"/>
        <end position="342"/>
    </location>
</feature>
<name>A0ABX8H4E0_9BACT</name>
<dbReference type="PROSITE" id="PS00523">
    <property type="entry name" value="SULFATASE_1"/>
    <property type="match status" value="1"/>
</dbReference>
<feature type="signal peptide" evidence="6">
    <location>
        <begin position="1"/>
        <end position="20"/>
    </location>
</feature>
<dbReference type="Proteomes" id="UP000682802">
    <property type="component" value="Plasmid p1"/>
</dbReference>
<dbReference type="Gene3D" id="3.40.720.10">
    <property type="entry name" value="Alkaline Phosphatase, subunit A"/>
    <property type="match status" value="1"/>
</dbReference>
<organism evidence="9 10">
    <name type="scientific">Flammeovirga kamogawensis</name>
    <dbReference type="NCBI Taxonomy" id="373891"/>
    <lineage>
        <taxon>Bacteria</taxon>
        <taxon>Pseudomonadati</taxon>
        <taxon>Bacteroidota</taxon>
        <taxon>Cytophagia</taxon>
        <taxon>Cytophagales</taxon>
        <taxon>Flammeovirgaceae</taxon>
        <taxon>Flammeovirga</taxon>
    </lineage>
</organism>
<dbReference type="RefSeq" id="WP_144076916.1">
    <property type="nucleotide sequence ID" value="NZ_CP076130.1"/>
</dbReference>
<keyword evidence="4" id="KW-0106">Calcium</keyword>
<gene>
    <name evidence="9" type="ORF">KM029_26195</name>
</gene>
<evidence type="ECO:0000256" key="2">
    <source>
        <dbReference type="ARBA" id="ARBA00022723"/>
    </source>
</evidence>
<dbReference type="InterPro" id="IPR000421">
    <property type="entry name" value="FA58C"/>
</dbReference>
<comment type="similarity">
    <text evidence="1">Belongs to the sulfatase family.</text>
</comment>
<keyword evidence="6" id="KW-0732">Signal</keyword>
<evidence type="ECO:0000313" key="10">
    <source>
        <dbReference type="Proteomes" id="UP000682802"/>
    </source>
</evidence>
<dbReference type="InterPro" id="IPR000917">
    <property type="entry name" value="Sulfatase_N"/>
</dbReference>
<feature type="region of interest" description="Disordered" evidence="5">
    <location>
        <begin position="83"/>
        <end position="103"/>
    </location>
</feature>
<evidence type="ECO:0000256" key="3">
    <source>
        <dbReference type="ARBA" id="ARBA00022801"/>
    </source>
</evidence>